<evidence type="ECO:0000256" key="7">
    <source>
        <dbReference type="SAM" id="Phobius"/>
    </source>
</evidence>
<comment type="subcellular location">
    <subcellularLocation>
        <location evidence="1">Cell membrane</location>
        <topology evidence="1">Multi-pass membrane protein</topology>
    </subcellularLocation>
</comment>
<keyword evidence="3" id="KW-1003">Cell membrane</keyword>
<dbReference type="Pfam" id="PF03773">
    <property type="entry name" value="ArsP_1"/>
    <property type="match status" value="1"/>
</dbReference>
<reference evidence="8" key="1">
    <citation type="journal article" date="2020" name="mSystems">
        <title>Genome- and Community-Level Interaction Insights into Carbon Utilization and Element Cycling Functions of Hydrothermarchaeota in Hydrothermal Sediment.</title>
        <authorList>
            <person name="Zhou Z."/>
            <person name="Liu Y."/>
            <person name="Xu W."/>
            <person name="Pan J."/>
            <person name="Luo Z.H."/>
            <person name="Li M."/>
        </authorList>
    </citation>
    <scope>NUCLEOTIDE SEQUENCE [LARGE SCALE GENOMIC DNA]</scope>
    <source>
        <strain evidence="8">SpSt-265</strain>
    </source>
</reference>
<protein>
    <recommendedName>
        <fullName evidence="9">Permease</fullName>
    </recommendedName>
</protein>
<sequence length="308" mass="33000">MIGFGGVFFSAGHGESPGFIAALMHYLLEVGPALIIGFLLSGVINEFVPEKWVERHLGGGGIKPILWATLIGSILPICCWGSLPLAVSFQKKGARIGPVLAFLTATPGTSVSAVLVTWVVLGFKFAIFIFVAVVIMGLAMGMLGDLLFVEHESNRNGHSCHCCVVQGKRSFIQRLRAVLKFAFVDLIKDIGLETVAGLVIAAVVASFDPVGKLVSLYLGDYRGYIFALIFGILMYVCATSSPPMVDAFIMRGLTPGAGITMLLAGPITSYGTIFVIRKKFGFSVLLFFLSMVALLSLGFGLVFKFVFQ</sequence>
<evidence type="ECO:0008006" key="9">
    <source>
        <dbReference type="Google" id="ProtNLM"/>
    </source>
</evidence>
<keyword evidence="5 7" id="KW-1133">Transmembrane helix</keyword>
<dbReference type="GO" id="GO:0005886">
    <property type="term" value="C:plasma membrane"/>
    <property type="evidence" value="ECO:0007669"/>
    <property type="project" value="UniProtKB-SubCell"/>
</dbReference>
<keyword evidence="6 7" id="KW-0472">Membrane</keyword>
<evidence type="ECO:0000256" key="5">
    <source>
        <dbReference type="ARBA" id="ARBA00022989"/>
    </source>
</evidence>
<feature type="transmembrane region" description="Helical" evidence="7">
    <location>
        <begin position="224"/>
        <end position="245"/>
    </location>
</feature>
<comment type="caution">
    <text evidence="8">The sequence shown here is derived from an EMBL/GenBank/DDBJ whole genome shotgun (WGS) entry which is preliminary data.</text>
</comment>
<evidence type="ECO:0000313" key="8">
    <source>
        <dbReference type="EMBL" id="HEA87977.1"/>
    </source>
</evidence>
<proteinExistence type="inferred from homology"/>
<evidence type="ECO:0000256" key="4">
    <source>
        <dbReference type="ARBA" id="ARBA00022692"/>
    </source>
</evidence>
<feature type="transmembrane region" description="Helical" evidence="7">
    <location>
        <begin position="282"/>
        <end position="307"/>
    </location>
</feature>
<feature type="transmembrane region" description="Helical" evidence="7">
    <location>
        <begin position="26"/>
        <end position="45"/>
    </location>
</feature>
<feature type="transmembrane region" description="Helical" evidence="7">
    <location>
        <begin position="65"/>
        <end position="87"/>
    </location>
</feature>
<name>A0A7C1NG53_UNCW3</name>
<organism evidence="8">
    <name type="scientific">candidate division WOR-3 bacterium</name>
    <dbReference type="NCBI Taxonomy" id="2052148"/>
    <lineage>
        <taxon>Bacteria</taxon>
        <taxon>Bacteria division WOR-3</taxon>
    </lineage>
</organism>
<evidence type="ECO:0000256" key="2">
    <source>
        <dbReference type="ARBA" id="ARBA00006386"/>
    </source>
</evidence>
<dbReference type="InterPro" id="IPR005524">
    <property type="entry name" value="DUF318"/>
</dbReference>
<dbReference type="EMBL" id="DSLG01000008">
    <property type="protein sequence ID" value="HEA87977.1"/>
    <property type="molecule type" value="Genomic_DNA"/>
</dbReference>
<feature type="transmembrane region" description="Helical" evidence="7">
    <location>
        <begin position="257"/>
        <end position="276"/>
    </location>
</feature>
<evidence type="ECO:0000256" key="6">
    <source>
        <dbReference type="ARBA" id="ARBA00023136"/>
    </source>
</evidence>
<feature type="transmembrane region" description="Helical" evidence="7">
    <location>
        <begin position="99"/>
        <end position="121"/>
    </location>
</feature>
<feature type="transmembrane region" description="Helical" evidence="7">
    <location>
        <begin position="127"/>
        <end position="149"/>
    </location>
</feature>
<evidence type="ECO:0000256" key="3">
    <source>
        <dbReference type="ARBA" id="ARBA00022475"/>
    </source>
</evidence>
<dbReference type="InterPro" id="IPR052923">
    <property type="entry name" value="UPF0718"/>
</dbReference>
<dbReference type="AlphaFoldDB" id="A0A7C1NG53"/>
<dbReference type="PANTHER" id="PTHR34184:SF4">
    <property type="entry name" value="UPF0718 PROTEIN YCGR"/>
    <property type="match status" value="1"/>
</dbReference>
<evidence type="ECO:0000256" key="1">
    <source>
        <dbReference type="ARBA" id="ARBA00004651"/>
    </source>
</evidence>
<accession>A0A7C1NG53</accession>
<dbReference type="PANTHER" id="PTHR34184">
    <property type="entry name" value="UPF0718 PROTEIN YCGR"/>
    <property type="match status" value="1"/>
</dbReference>
<keyword evidence="4 7" id="KW-0812">Transmembrane</keyword>
<gene>
    <name evidence="8" type="ORF">ENP94_08265</name>
</gene>
<comment type="similarity">
    <text evidence="2">Belongs to the UPF0718 family.</text>
</comment>